<keyword evidence="1" id="KW-0694">RNA-binding</keyword>
<dbReference type="InterPro" id="IPR050951">
    <property type="entry name" value="Retrovirus_Pol_polyprotein"/>
</dbReference>
<dbReference type="PANTHER" id="PTHR37984">
    <property type="entry name" value="PROTEIN CBG26694"/>
    <property type="match status" value="1"/>
</dbReference>
<dbReference type="GO" id="GO:0005634">
    <property type="term" value="C:nucleus"/>
    <property type="evidence" value="ECO:0007669"/>
    <property type="project" value="UniProtKB-ARBA"/>
</dbReference>
<dbReference type="PROSITE" id="PS50994">
    <property type="entry name" value="INTEGRASE"/>
    <property type="match status" value="1"/>
</dbReference>
<dbReference type="Proteomes" id="UP000765509">
    <property type="component" value="Unassembled WGS sequence"/>
</dbReference>
<evidence type="ECO:0000313" key="3">
    <source>
        <dbReference type="EMBL" id="MBW0540352.1"/>
    </source>
</evidence>
<dbReference type="OrthoDB" id="2283961at2759"/>
<keyword evidence="4" id="KW-1185">Reference proteome</keyword>
<accession>A0A9Q3FKY4</accession>
<gene>
    <name evidence="3" type="ORF">O181_080067</name>
</gene>
<dbReference type="InterPro" id="IPR036397">
    <property type="entry name" value="RNaseH_sf"/>
</dbReference>
<dbReference type="EMBL" id="AVOT02045002">
    <property type="protein sequence ID" value="MBW0540352.1"/>
    <property type="molecule type" value="Genomic_DNA"/>
</dbReference>
<organism evidence="3 4">
    <name type="scientific">Austropuccinia psidii MF-1</name>
    <dbReference type="NCBI Taxonomy" id="1389203"/>
    <lineage>
        <taxon>Eukaryota</taxon>
        <taxon>Fungi</taxon>
        <taxon>Dikarya</taxon>
        <taxon>Basidiomycota</taxon>
        <taxon>Pucciniomycotina</taxon>
        <taxon>Pucciniomycetes</taxon>
        <taxon>Pucciniales</taxon>
        <taxon>Sphaerophragmiaceae</taxon>
        <taxon>Austropuccinia</taxon>
    </lineage>
</organism>
<comment type="caution">
    <text evidence="3">The sequence shown here is derived from an EMBL/GenBank/DDBJ whole genome shotgun (WGS) entry which is preliminary data.</text>
</comment>
<dbReference type="GO" id="GO:0003723">
    <property type="term" value="F:RNA binding"/>
    <property type="evidence" value="ECO:0007669"/>
    <property type="project" value="UniProtKB-KW"/>
</dbReference>
<dbReference type="PANTHER" id="PTHR37984:SF5">
    <property type="entry name" value="PROTEIN NYNRIN-LIKE"/>
    <property type="match status" value="1"/>
</dbReference>
<sequence>MRYLPCHKEYTALYTALLFWNKSISTCGVRKIIISDRYPKFTSEFLTNFYDMLGIKLAFTTAYHPQKDILAEMMIQTMKDILRRFCATWDIGTMKVTPLTGLPFYQQSNWLIT</sequence>
<evidence type="ECO:0000256" key="1">
    <source>
        <dbReference type="ARBA" id="ARBA00022884"/>
    </source>
</evidence>
<reference evidence="3" key="1">
    <citation type="submission" date="2021-03" db="EMBL/GenBank/DDBJ databases">
        <title>Draft genome sequence of rust myrtle Austropuccinia psidii MF-1, a brazilian biotype.</title>
        <authorList>
            <person name="Quecine M.C."/>
            <person name="Pachon D.M.R."/>
            <person name="Bonatelli M.L."/>
            <person name="Correr F.H."/>
            <person name="Franceschini L.M."/>
            <person name="Leite T.F."/>
            <person name="Margarido G.R.A."/>
            <person name="Almeida C.A."/>
            <person name="Ferrarezi J.A."/>
            <person name="Labate C.A."/>
        </authorList>
    </citation>
    <scope>NUCLEOTIDE SEQUENCE</scope>
    <source>
        <strain evidence="3">MF-1</strain>
    </source>
</reference>
<dbReference type="Gene3D" id="3.30.420.10">
    <property type="entry name" value="Ribonuclease H-like superfamily/Ribonuclease H"/>
    <property type="match status" value="1"/>
</dbReference>
<dbReference type="InterPro" id="IPR001584">
    <property type="entry name" value="Integrase_cat-core"/>
</dbReference>
<proteinExistence type="predicted"/>
<dbReference type="AlphaFoldDB" id="A0A9Q3FKY4"/>
<evidence type="ECO:0000313" key="4">
    <source>
        <dbReference type="Proteomes" id="UP000765509"/>
    </source>
</evidence>
<feature type="domain" description="Integrase catalytic" evidence="2">
    <location>
        <begin position="1"/>
        <end position="113"/>
    </location>
</feature>
<protein>
    <recommendedName>
        <fullName evidence="2">Integrase catalytic domain-containing protein</fullName>
    </recommendedName>
</protein>
<name>A0A9Q3FKY4_9BASI</name>
<evidence type="ECO:0000259" key="2">
    <source>
        <dbReference type="PROSITE" id="PS50994"/>
    </source>
</evidence>
<dbReference type="InterPro" id="IPR012337">
    <property type="entry name" value="RNaseH-like_sf"/>
</dbReference>
<dbReference type="GO" id="GO:0015074">
    <property type="term" value="P:DNA integration"/>
    <property type="evidence" value="ECO:0007669"/>
    <property type="project" value="InterPro"/>
</dbReference>
<dbReference type="SUPFAM" id="SSF53098">
    <property type="entry name" value="Ribonuclease H-like"/>
    <property type="match status" value="1"/>
</dbReference>